<gene>
    <name evidence="2" type="ORF">CHARACLAT_027370</name>
</gene>
<sequence length="241" mass="27245">MTFREKLFHEKVKTALKNPHMIFLLLTSSRVTPTDSTHRMEYSAFTSCSRRFMNIPVLVTNLGLLEQQGYWKVSAPCSASGYSLTMKKHGSRFFSSSGLMKEVDEINKMNDSLQAELQKACSDVVESERVVEALQVEVSALRRSLREKQQSSGGKAGETTIPDQPRNNQLLLEAVRALLGSSPVFLTQTLNLQAFPVPDKDSFTANSDTEQEQIPMLQESCGRRPRETLQGRERKRRRNNC</sequence>
<organism evidence="2 3">
    <name type="scientific">Characodon lateralis</name>
    <dbReference type="NCBI Taxonomy" id="208331"/>
    <lineage>
        <taxon>Eukaryota</taxon>
        <taxon>Metazoa</taxon>
        <taxon>Chordata</taxon>
        <taxon>Craniata</taxon>
        <taxon>Vertebrata</taxon>
        <taxon>Euteleostomi</taxon>
        <taxon>Actinopterygii</taxon>
        <taxon>Neopterygii</taxon>
        <taxon>Teleostei</taxon>
        <taxon>Neoteleostei</taxon>
        <taxon>Acanthomorphata</taxon>
        <taxon>Ovalentaria</taxon>
        <taxon>Atherinomorphae</taxon>
        <taxon>Cyprinodontiformes</taxon>
        <taxon>Goodeidae</taxon>
        <taxon>Characodon</taxon>
    </lineage>
</organism>
<dbReference type="EMBL" id="JAHUTJ010060824">
    <property type="protein sequence ID" value="MED6288513.1"/>
    <property type="molecule type" value="Genomic_DNA"/>
</dbReference>
<name>A0ABU7EMP9_9TELE</name>
<protein>
    <submittedName>
        <fullName evidence="2">Uncharacterized protein</fullName>
    </submittedName>
</protein>
<feature type="compositionally biased region" description="Basic and acidic residues" evidence="1">
    <location>
        <begin position="221"/>
        <end position="232"/>
    </location>
</feature>
<keyword evidence="3" id="KW-1185">Reference proteome</keyword>
<dbReference type="InterPro" id="IPR023238">
    <property type="entry name" value="FAM175"/>
</dbReference>
<evidence type="ECO:0000313" key="2">
    <source>
        <dbReference type="EMBL" id="MED6288513.1"/>
    </source>
</evidence>
<dbReference type="PANTHER" id="PTHR31728">
    <property type="entry name" value="ABRAXAS FAMILY MEMBER"/>
    <property type="match status" value="1"/>
</dbReference>
<dbReference type="PRINTS" id="PR02052">
    <property type="entry name" value="ABRAXAS"/>
</dbReference>
<feature type="region of interest" description="Disordered" evidence="1">
    <location>
        <begin position="145"/>
        <end position="167"/>
    </location>
</feature>
<comment type="caution">
    <text evidence="2">The sequence shown here is derived from an EMBL/GenBank/DDBJ whole genome shotgun (WGS) entry which is preliminary data.</text>
</comment>
<proteinExistence type="predicted"/>
<accession>A0ABU7EMP9</accession>
<dbReference type="PANTHER" id="PTHR31728:SF2">
    <property type="entry name" value="BRCA1-A COMPLEX SUBUNIT ABRAXAS 1"/>
    <property type="match status" value="1"/>
</dbReference>
<reference evidence="2 3" key="1">
    <citation type="submission" date="2021-06" db="EMBL/GenBank/DDBJ databases">
        <authorList>
            <person name="Palmer J.M."/>
        </authorList>
    </citation>
    <scope>NUCLEOTIDE SEQUENCE [LARGE SCALE GENOMIC DNA]</scope>
    <source>
        <strain evidence="2 3">CL_MEX2019</strain>
        <tissue evidence="2">Muscle</tissue>
    </source>
</reference>
<dbReference type="InterPro" id="IPR023239">
    <property type="entry name" value="BRISC_Abraxas1"/>
</dbReference>
<dbReference type="Proteomes" id="UP001352852">
    <property type="component" value="Unassembled WGS sequence"/>
</dbReference>
<evidence type="ECO:0000256" key="1">
    <source>
        <dbReference type="SAM" id="MobiDB-lite"/>
    </source>
</evidence>
<feature type="region of interest" description="Disordered" evidence="1">
    <location>
        <begin position="217"/>
        <end position="241"/>
    </location>
</feature>
<evidence type="ECO:0000313" key="3">
    <source>
        <dbReference type="Proteomes" id="UP001352852"/>
    </source>
</evidence>